<keyword evidence="11" id="KW-0282">Flagellum</keyword>
<evidence type="ECO:0000256" key="3">
    <source>
        <dbReference type="ARBA" id="ARBA00009677"/>
    </source>
</evidence>
<keyword evidence="12" id="KW-1185">Reference proteome</keyword>
<keyword evidence="11" id="KW-0966">Cell projection</keyword>
<evidence type="ECO:0000259" key="9">
    <source>
        <dbReference type="Pfam" id="PF06429"/>
    </source>
</evidence>
<proteinExistence type="inferred from homology"/>
<feature type="domain" description="Flagellar hook-associated protein FlgK helical" evidence="10">
    <location>
        <begin position="106"/>
        <end position="342"/>
    </location>
</feature>
<dbReference type="InterPro" id="IPR053927">
    <property type="entry name" value="FlgK_helical"/>
</dbReference>
<comment type="caution">
    <text evidence="11">The sequence shown here is derived from an EMBL/GenBank/DDBJ whole genome shotgun (WGS) entry which is preliminary data.</text>
</comment>
<dbReference type="PRINTS" id="PR01005">
    <property type="entry name" value="FLGHOOKAP1"/>
</dbReference>
<organism evidence="11 12">
    <name type="scientific">Campylobacter canadensis</name>
    <dbReference type="NCBI Taxonomy" id="449520"/>
    <lineage>
        <taxon>Bacteria</taxon>
        <taxon>Pseudomonadati</taxon>
        <taxon>Campylobacterota</taxon>
        <taxon>Epsilonproteobacteria</taxon>
        <taxon>Campylobacterales</taxon>
        <taxon>Campylobacteraceae</taxon>
        <taxon>Campylobacter</taxon>
    </lineage>
</organism>
<dbReference type="InterPro" id="IPR010930">
    <property type="entry name" value="Flg_bb/hook_C_dom"/>
</dbReference>
<keyword evidence="6" id="KW-0975">Bacterial flagellum</keyword>
<dbReference type="SUPFAM" id="SSF64518">
    <property type="entry name" value="Phase 1 flagellin"/>
    <property type="match status" value="1"/>
</dbReference>
<sequence>MSIFSTLNTGVTGMNAAQVQISTTGHNLTNANNSYYTRQRVVQQAREGLHVPAGDIGLGTKVKTIVRIHDEYVFAKLQQNTSNYEQTKYLKTKLEEAAQRFPDLKQNTGLLYDLKNYQVAWNKFASNPADGSMKINLIQQAQTLTTNISKTTTDLKTMQKTVNTDIELSIEEINRLGKDIANLNAKISAIESVADSHANDLRDQRDELELRIMKLVNAKVFKENITQDVSFDTPIKDGGLNYHLNIEGFSIVDGETFHPLKLTSVSSGSDFTRVYYELQDGTTADLTTKLNGGQLGAQLDLRGRFFDNEKGEFADGILQGYIDNMNSFAKGIIVNTNNIYAKAAQDKVISQPIHNLKPDDTLMTHDNRLKQGSFDLIVYDNEGKEVARKTITIDSSTSMISNGRTSSLIEKINSNTDDNNDNNGLNDFDDFFQAQYSYDEKTQTGAFSLASKQDGYKVAISDNGTNIAGIFGLGKFFEGNDAQSINVDTNLRQDPSTLKASSSGTDGNNDVANELNQMQYNEIEFYNGNSVSTNTIEGFFRQLTTDIAAKAQNNNSLNDTNKVLLENVQSEFASISGVDTNEELANLMKFQASFGASAKIITTVDKMLETLLGLKQ</sequence>
<evidence type="ECO:0000256" key="6">
    <source>
        <dbReference type="ARBA" id="ARBA00023143"/>
    </source>
</evidence>
<evidence type="ECO:0000256" key="2">
    <source>
        <dbReference type="ARBA" id="ARBA00004613"/>
    </source>
</evidence>
<comment type="subcellular location">
    <subcellularLocation>
        <location evidence="1">Bacterial flagellum</location>
    </subcellularLocation>
    <subcellularLocation>
        <location evidence="2">Secreted</location>
    </subcellularLocation>
</comment>
<gene>
    <name evidence="11" type="primary">flgK</name>
    <name evidence="11" type="ORF">AVCANL283_05090</name>
</gene>
<evidence type="ECO:0000313" key="11">
    <source>
        <dbReference type="EMBL" id="MBZ7987475.1"/>
    </source>
</evidence>
<keyword evidence="11" id="KW-0969">Cilium</keyword>
<dbReference type="Pfam" id="PF06429">
    <property type="entry name" value="Flg_bbr_C"/>
    <property type="match status" value="1"/>
</dbReference>
<evidence type="ECO:0000256" key="5">
    <source>
        <dbReference type="ARBA" id="ARBA00022525"/>
    </source>
</evidence>
<feature type="coiled-coil region" evidence="7">
    <location>
        <begin position="166"/>
        <end position="218"/>
    </location>
</feature>
<dbReference type="InterPro" id="IPR002371">
    <property type="entry name" value="FlgK"/>
</dbReference>
<evidence type="ECO:0000256" key="1">
    <source>
        <dbReference type="ARBA" id="ARBA00004365"/>
    </source>
</evidence>
<keyword evidence="5" id="KW-0964">Secreted</keyword>
<accession>A0ABS7WRU3</accession>
<dbReference type="NCBIfam" id="TIGR02492">
    <property type="entry name" value="flgK_ends"/>
    <property type="match status" value="1"/>
</dbReference>
<feature type="region of interest" description="Disordered" evidence="8">
    <location>
        <begin position="493"/>
        <end position="512"/>
    </location>
</feature>
<dbReference type="RefSeq" id="WP_172233534.1">
    <property type="nucleotide sequence ID" value="NZ_CP035946.1"/>
</dbReference>
<evidence type="ECO:0000256" key="4">
    <source>
        <dbReference type="ARBA" id="ARBA00016244"/>
    </source>
</evidence>
<comment type="similarity">
    <text evidence="3">Belongs to the flagella basal body rod proteins family.</text>
</comment>
<evidence type="ECO:0000313" key="12">
    <source>
        <dbReference type="Proteomes" id="UP000786183"/>
    </source>
</evidence>
<keyword evidence="7" id="KW-0175">Coiled coil</keyword>
<dbReference type="PANTHER" id="PTHR30033">
    <property type="entry name" value="FLAGELLAR HOOK-ASSOCIATED PROTEIN 1"/>
    <property type="match status" value="1"/>
</dbReference>
<protein>
    <recommendedName>
        <fullName evidence="4">Flagellar hook-associated protein 1</fullName>
    </recommendedName>
</protein>
<dbReference type="PANTHER" id="PTHR30033:SF1">
    <property type="entry name" value="FLAGELLAR HOOK-ASSOCIATED PROTEIN 1"/>
    <property type="match status" value="1"/>
</dbReference>
<evidence type="ECO:0000256" key="7">
    <source>
        <dbReference type="SAM" id="Coils"/>
    </source>
</evidence>
<name>A0ABS7WRU3_9BACT</name>
<feature type="domain" description="Flagellar basal-body/hook protein C-terminal" evidence="9">
    <location>
        <begin position="570"/>
        <end position="614"/>
    </location>
</feature>
<dbReference type="Pfam" id="PF22638">
    <property type="entry name" value="FlgK_D1"/>
    <property type="match status" value="1"/>
</dbReference>
<evidence type="ECO:0000259" key="10">
    <source>
        <dbReference type="Pfam" id="PF22638"/>
    </source>
</evidence>
<dbReference type="Proteomes" id="UP000786183">
    <property type="component" value="Unassembled WGS sequence"/>
</dbReference>
<reference evidence="11 12" key="1">
    <citation type="submission" date="2020-07" db="EMBL/GenBank/DDBJ databases">
        <title>Transfer of Campylobacter canadensis to the novel genus Avispirillum gen. nov., that also includes two novel species recovered from migratory waterfowl: Avispirillum anseris sp. nov. and Avispirillum brantae sp. nov.</title>
        <authorList>
            <person name="Miller W.G."/>
            <person name="Chapman M.H."/>
            <person name="Yee E."/>
            <person name="Inglis G.D."/>
        </authorList>
    </citation>
    <scope>NUCLEOTIDE SEQUENCE [LARGE SCALE GENOMIC DNA]</scope>
    <source>
        <strain evidence="11 12">L283</strain>
    </source>
</reference>
<dbReference type="EMBL" id="JACGBB010000009">
    <property type="protein sequence ID" value="MBZ7987475.1"/>
    <property type="molecule type" value="Genomic_DNA"/>
</dbReference>
<evidence type="ECO:0000256" key="8">
    <source>
        <dbReference type="SAM" id="MobiDB-lite"/>
    </source>
</evidence>